<feature type="transmembrane region" description="Helical" evidence="6">
    <location>
        <begin position="37"/>
        <end position="57"/>
    </location>
</feature>
<feature type="transmembrane region" description="Helical" evidence="6">
    <location>
        <begin position="122"/>
        <end position="141"/>
    </location>
</feature>
<sequence length="500" mass="53270">MSDTGPGGLAAKLELERPDAELVNDDIRPTPAKDRHWSVLSMASLWVGMVVCVPTYMLAGGLIDQGMSWSQAVITVMLGNLVVLAPMVLNGHPGTKYGVPFPVLARASFGIHGAHVPSLMRALVACGWFGIQTWVGGAAIFQLLDVMFSADLTAYADLPVLGINGVELTCFLAFWALQVVIIHRGVESIRVLESAAAPFLIVMGLALLAWAYVKADGFGPMLSTPSKFAPGGEKEGQFFSVFFPSLTAMVGFWATLSLNIPDFTRYAKSQRDQVLGQAIGLPTTMTLFAFIGVAVTSATTVIYGEAVWDPTVLLGKMGGGVSVVLSLLALTVATLSTNIAANVVSPANAMINVNPQKISFRLGGYVTAGLGIAIFPWKLLENTDGYIFTWLVGYSALLGPIGGILIADYFVLRRTRLDLEGLYQKRGPYFYSGGFNPAALIAFGLAVIPNVPGFAHAAGIVDSVAPIWDTLYAYAWFVGFLLGGGLYWLLMTAMGLAPKR</sequence>
<dbReference type="NCBIfam" id="TIGR00800">
    <property type="entry name" value="ncs1"/>
    <property type="match status" value="1"/>
</dbReference>
<dbReference type="PANTHER" id="PTHR30618">
    <property type="entry name" value="NCS1 FAMILY PURINE/PYRIMIDINE TRANSPORTER"/>
    <property type="match status" value="1"/>
</dbReference>
<dbReference type="InterPro" id="IPR001248">
    <property type="entry name" value="Pur-cyt_permease"/>
</dbReference>
<feature type="transmembrane region" description="Helical" evidence="6">
    <location>
        <begin position="69"/>
        <end position="89"/>
    </location>
</feature>
<comment type="subcellular location">
    <subcellularLocation>
        <location evidence="1">Membrane</location>
        <topology evidence="1">Multi-pass membrane protein</topology>
    </subcellularLocation>
</comment>
<evidence type="ECO:0000256" key="3">
    <source>
        <dbReference type="ARBA" id="ARBA00022692"/>
    </source>
</evidence>
<dbReference type="RefSeq" id="WP_006970062.1">
    <property type="nucleotide sequence ID" value="NZ_ABCS01000008.1"/>
</dbReference>
<feature type="transmembrane region" description="Helical" evidence="6">
    <location>
        <begin position="386"/>
        <end position="407"/>
    </location>
</feature>
<keyword evidence="3 6" id="KW-0812">Transmembrane</keyword>
<feature type="transmembrane region" description="Helical" evidence="6">
    <location>
        <begin position="323"/>
        <end position="341"/>
    </location>
</feature>
<gene>
    <name evidence="7" type="ORF">PPSIR1_12543</name>
</gene>
<name>A6G013_9BACT</name>
<evidence type="ECO:0000256" key="4">
    <source>
        <dbReference type="ARBA" id="ARBA00022989"/>
    </source>
</evidence>
<dbReference type="GO" id="GO:0005886">
    <property type="term" value="C:plasma membrane"/>
    <property type="evidence" value="ECO:0007669"/>
    <property type="project" value="TreeGrafter"/>
</dbReference>
<dbReference type="Proteomes" id="UP000005801">
    <property type="component" value="Unassembled WGS sequence"/>
</dbReference>
<feature type="transmembrane region" description="Helical" evidence="6">
    <location>
        <begin position="279"/>
        <end position="303"/>
    </location>
</feature>
<feature type="transmembrane region" description="Helical" evidence="6">
    <location>
        <begin position="362"/>
        <end position="380"/>
    </location>
</feature>
<keyword evidence="5 6" id="KW-0472">Membrane</keyword>
<dbReference type="eggNOG" id="COG1953">
    <property type="taxonomic scope" value="Bacteria"/>
</dbReference>
<feature type="transmembrane region" description="Helical" evidence="6">
    <location>
        <begin position="471"/>
        <end position="490"/>
    </location>
</feature>
<keyword evidence="8" id="KW-1185">Reference proteome</keyword>
<dbReference type="Gene3D" id="1.10.4160.10">
    <property type="entry name" value="Hydantoin permease"/>
    <property type="match status" value="1"/>
</dbReference>
<protein>
    <submittedName>
        <fullName evidence="7">NCS1 nucleoside transporter family protein</fullName>
    </submittedName>
</protein>
<dbReference type="CDD" id="cd11485">
    <property type="entry name" value="SLC-NCS1sbd_YbbW-like"/>
    <property type="match status" value="1"/>
</dbReference>
<feature type="transmembrane region" description="Helical" evidence="6">
    <location>
        <begin position="238"/>
        <end position="258"/>
    </location>
</feature>
<reference evidence="7 8" key="1">
    <citation type="submission" date="2007-06" db="EMBL/GenBank/DDBJ databases">
        <authorList>
            <person name="Shimkets L."/>
            <person name="Ferriera S."/>
            <person name="Johnson J."/>
            <person name="Kravitz S."/>
            <person name="Beeson K."/>
            <person name="Sutton G."/>
            <person name="Rogers Y.-H."/>
            <person name="Friedman R."/>
            <person name="Frazier M."/>
            <person name="Venter J.C."/>
        </authorList>
    </citation>
    <scope>NUCLEOTIDE SEQUENCE [LARGE SCALE GENOMIC DNA]</scope>
    <source>
        <strain evidence="7 8">SIR-1</strain>
    </source>
</reference>
<dbReference type="FunFam" id="1.10.4160.10:FF:000001">
    <property type="entry name" value="Uracil permease, putative"/>
    <property type="match status" value="1"/>
</dbReference>
<evidence type="ECO:0000313" key="7">
    <source>
        <dbReference type="EMBL" id="EDM80710.1"/>
    </source>
</evidence>
<comment type="caution">
    <text evidence="7">The sequence shown here is derived from an EMBL/GenBank/DDBJ whole genome shotgun (WGS) entry which is preliminary data.</text>
</comment>
<dbReference type="PANTHER" id="PTHR30618:SF0">
    <property type="entry name" value="PURINE-URACIL PERMEASE NCS1"/>
    <property type="match status" value="1"/>
</dbReference>
<evidence type="ECO:0000256" key="2">
    <source>
        <dbReference type="ARBA" id="ARBA00008974"/>
    </source>
</evidence>
<dbReference type="InterPro" id="IPR012681">
    <property type="entry name" value="NCS1"/>
</dbReference>
<feature type="transmembrane region" description="Helical" evidence="6">
    <location>
        <begin position="161"/>
        <end position="182"/>
    </location>
</feature>
<evidence type="ECO:0000256" key="5">
    <source>
        <dbReference type="ARBA" id="ARBA00023136"/>
    </source>
</evidence>
<dbReference type="STRING" id="391625.PPSIR1_12543"/>
<dbReference type="InterPro" id="IPR045225">
    <property type="entry name" value="Uracil/uridine/allantoin_perm"/>
</dbReference>
<dbReference type="Pfam" id="PF02133">
    <property type="entry name" value="Transp_cyt_pur"/>
    <property type="match status" value="1"/>
</dbReference>
<keyword evidence="4 6" id="KW-1133">Transmembrane helix</keyword>
<proteinExistence type="inferred from homology"/>
<dbReference type="OrthoDB" id="9780088at2"/>
<evidence type="ECO:0000256" key="1">
    <source>
        <dbReference type="ARBA" id="ARBA00004141"/>
    </source>
</evidence>
<comment type="similarity">
    <text evidence="2">Belongs to the purine-cytosine permease (2.A.39) family.</text>
</comment>
<evidence type="ECO:0000313" key="8">
    <source>
        <dbReference type="Proteomes" id="UP000005801"/>
    </source>
</evidence>
<evidence type="ECO:0000256" key="6">
    <source>
        <dbReference type="SAM" id="Phobius"/>
    </source>
</evidence>
<organism evidence="7 8">
    <name type="scientific">Plesiocystis pacifica SIR-1</name>
    <dbReference type="NCBI Taxonomy" id="391625"/>
    <lineage>
        <taxon>Bacteria</taxon>
        <taxon>Pseudomonadati</taxon>
        <taxon>Myxococcota</taxon>
        <taxon>Polyangia</taxon>
        <taxon>Nannocystales</taxon>
        <taxon>Nannocystaceae</taxon>
        <taxon>Plesiocystis</taxon>
    </lineage>
</organism>
<dbReference type="EMBL" id="ABCS01000008">
    <property type="protein sequence ID" value="EDM80710.1"/>
    <property type="molecule type" value="Genomic_DNA"/>
</dbReference>
<dbReference type="AlphaFoldDB" id="A6G013"/>
<dbReference type="GO" id="GO:0015205">
    <property type="term" value="F:nucleobase transmembrane transporter activity"/>
    <property type="evidence" value="ECO:0007669"/>
    <property type="project" value="TreeGrafter"/>
</dbReference>
<feature type="transmembrane region" description="Helical" evidence="6">
    <location>
        <begin position="194"/>
        <end position="213"/>
    </location>
</feature>
<feature type="transmembrane region" description="Helical" evidence="6">
    <location>
        <begin position="428"/>
        <end position="451"/>
    </location>
</feature>
<accession>A6G013</accession>